<dbReference type="PROSITE" id="PS51354">
    <property type="entry name" value="GLUTAREDOXIN_2"/>
    <property type="match status" value="1"/>
</dbReference>
<dbReference type="PANTHER" id="PTHR45694">
    <property type="entry name" value="GLUTAREDOXIN 2"/>
    <property type="match status" value="1"/>
</dbReference>
<evidence type="ECO:0000259" key="1">
    <source>
        <dbReference type="Pfam" id="PF00462"/>
    </source>
</evidence>
<accession>A0A9P8AGX9</accession>
<comment type="caution">
    <text evidence="2">The sequence shown here is derived from an EMBL/GenBank/DDBJ whole genome shotgun (WGS) entry which is preliminary data.</text>
</comment>
<dbReference type="GO" id="GO:0015038">
    <property type="term" value="F:glutathione disulfide oxidoreductase activity"/>
    <property type="evidence" value="ECO:0007669"/>
    <property type="project" value="TreeGrafter"/>
</dbReference>
<gene>
    <name evidence="2" type="ORF">KQ657_001558</name>
</gene>
<name>A0A9P8AGX9_9ASCO</name>
<dbReference type="AlphaFoldDB" id="A0A9P8AGX9"/>
<dbReference type="GO" id="GO:0005737">
    <property type="term" value="C:cytoplasm"/>
    <property type="evidence" value="ECO:0007669"/>
    <property type="project" value="TreeGrafter"/>
</dbReference>
<keyword evidence="3" id="KW-1185">Reference proteome</keyword>
<evidence type="ECO:0000313" key="2">
    <source>
        <dbReference type="EMBL" id="KAG7192775.1"/>
    </source>
</evidence>
<evidence type="ECO:0000313" key="3">
    <source>
        <dbReference type="Proteomes" id="UP000790833"/>
    </source>
</evidence>
<dbReference type="OrthoDB" id="418495at2759"/>
<dbReference type="GeneID" id="66114932"/>
<reference evidence="2" key="1">
    <citation type="submission" date="2021-03" db="EMBL/GenBank/DDBJ databases">
        <authorList>
            <person name="Palmer J.M."/>
        </authorList>
    </citation>
    <scope>NUCLEOTIDE SEQUENCE</scope>
    <source>
        <strain evidence="2">ARV_011</strain>
    </source>
</reference>
<organism evidence="2 3">
    <name type="scientific">Scheffersomyces spartinae</name>
    <dbReference type="NCBI Taxonomy" id="45513"/>
    <lineage>
        <taxon>Eukaryota</taxon>
        <taxon>Fungi</taxon>
        <taxon>Dikarya</taxon>
        <taxon>Ascomycota</taxon>
        <taxon>Saccharomycotina</taxon>
        <taxon>Pichiomycetes</taxon>
        <taxon>Debaryomycetaceae</taxon>
        <taxon>Scheffersomyces</taxon>
    </lineage>
</organism>
<feature type="domain" description="Glutaredoxin" evidence="1">
    <location>
        <begin position="20"/>
        <end position="83"/>
    </location>
</feature>
<protein>
    <recommendedName>
        <fullName evidence="1">Glutaredoxin domain-containing protein</fullName>
    </recommendedName>
</protein>
<proteinExistence type="predicted"/>
<dbReference type="Proteomes" id="UP000790833">
    <property type="component" value="Unassembled WGS sequence"/>
</dbReference>
<dbReference type="GO" id="GO:0005634">
    <property type="term" value="C:nucleus"/>
    <property type="evidence" value="ECO:0007669"/>
    <property type="project" value="TreeGrafter"/>
</dbReference>
<dbReference type="Gene3D" id="3.40.30.10">
    <property type="entry name" value="Glutaredoxin"/>
    <property type="match status" value="1"/>
</dbReference>
<dbReference type="InterPro" id="IPR036249">
    <property type="entry name" value="Thioredoxin-like_sf"/>
</dbReference>
<dbReference type="InterPro" id="IPR002109">
    <property type="entry name" value="Glutaredoxin"/>
</dbReference>
<sequence length="110" mass="12831">MSEPYLSQAQKYIDENPYFMLSKSWCPDCHYTYKVWEQYGVVSKVKVLELDKLSDQKEAAQLEAAFTQLAGLKWVPTIWFNGKRLGTEADLKRWDQEGSLTKIFTESKLI</sequence>
<dbReference type="EMBL" id="JAHMUF010000016">
    <property type="protein sequence ID" value="KAG7192775.1"/>
    <property type="molecule type" value="Genomic_DNA"/>
</dbReference>
<dbReference type="PANTHER" id="PTHR45694:SF18">
    <property type="entry name" value="GLUTAREDOXIN-1-RELATED"/>
    <property type="match status" value="1"/>
</dbReference>
<dbReference type="SUPFAM" id="SSF52833">
    <property type="entry name" value="Thioredoxin-like"/>
    <property type="match status" value="1"/>
</dbReference>
<dbReference type="GO" id="GO:0034599">
    <property type="term" value="P:cellular response to oxidative stress"/>
    <property type="evidence" value="ECO:0007669"/>
    <property type="project" value="TreeGrafter"/>
</dbReference>
<dbReference type="RefSeq" id="XP_043048325.1">
    <property type="nucleotide sequence ID" value="XM_043192353.1"/>
</dbReference>
<dbReference type="Pfam" id="PF00462">
    <property type="entry name" value="Glutaredoxin"/>
    <property type="match status" value="1"/>
</dbReference>